<sequence>MTDTFDPSAPRKEQPDGQATSPPGPAATAEPTAAPAARSTGRGRLGPPPWLAGGFLAPALILLALLVVYPIGYTLWRSLYDADGDQFIWFDNYVTMFTDSATFTAIKNNAIWVAVAPALITAFGLIFAVLTERIRWAAAFKTIVFMPMAISMVAAGVIFTLVYDHSPERGVLNAIAVGIHDTFVSPSPYPGARPREQGSPLRPEGPEDERAYVTAEQVQPGQTTLLPLVSISPAKQRELQPARPAAAKPDAITGTVWADFAPGGGTVNQIDGNEKGLPEVKIEALSGGKVVATTTSRDDGTFELGGLAPGSYTLRLAADNFTPPYGGVTWLGPSLVTPAIIGAYVWMWAGFAMVLIGAGLAAIPRDALEAARVDGATEWQVFRRVTIPLLAPVLVVVFVTLVINVLKIFDLVYIMAPGSSLQDANVLALRMYLVSFVGESPDQGLGSAIAVVLFLLVLPAMIFNIRRFRAEQG</sequence>
<evidence type="ECO:0000313" key="11">
    <source>
        <dbReference type="Proteomes" id="UP000001918"/>
    </source>
</evidence>
<feature type="transmembrane region" description="Helical" evidence="7">
    <location>
        <begin position="445"/>
        <end position="465"/>
    </location>
</feature>
<evidence type="ECO:0000256" key="3">
    <source>
        <dbReference type="ARBA" id="ARBA00022475"/>
    </source>
</evidence>
<keyword evidence="3" id="KW-1003">Cell membrane</keyword>
<evidence type="ECO:0000256" key="7">
    <source>
        <dbReference type="RuleBase" id="RU363032"/>
    </source>
</evidence>
<proteinExistence type="inferred from homology"/>
<keyword evidence="2 7" id="KW-0813">Transport</keyword>
<feature type="compositionally biased region" description="Low complexity" evidence="8">
    <location>
        <begin position="26"/>
        <end position="37"/>
    </location>
</feature>
<comment type="subcellular location">
    <subcellularLocation>
        <location evidence="1 7">Cell membrane</location>
        <topology evidence="1 7">Multi-pass membrane protein</topology>
    </subcellularLocation>
</comment>
<dbReference type="CDD" id="cd06261">
    <property type="entry name" value="TM_PBP2"/>
    <property type="match status" value="1"/>
</dbReference>
<keyword evidence="11" id="KW-1185">Reference proteome</keyword>
<dbReference type="SUPFAM" id="SSF161098">
    <property type="entry name" value="MetI-like"/>
    <property type="match status" value="1"/>
</dbReference>
<dbReference type="InterPro" id="IPR035906">
    <property type="entry name" value="MetI-like_sf"/>
</dbReference>
<reference evidence="10 11" key="1">
    <citation type="journal article" date="2011" name="Stand. Genomic Sci.">
        <title>Complete genome sequence of Thermomonospora curvata type strain (B9).</title>
        <authorList>
            <person name="Chertkov O."/>
            <person name="Sikorski J."/>
            <person name="Nolan M."/>
            <person name="Lapidus A."/>
            <person name="Lucas S."/>
            <person name="Del Rio T.G."/>
            <person name="Tice H."/>
            <person name="Cheng J.F."/>
            <person name="Goodwin L."/>
            <person name="Pitluck S."/>
            <person name="Liolios K."/>
            <person name="Ivanova N."/>
            <person name="Mavromatis K."/>
            <person name="Mikhailova N."/>
            <person name="Ovchinnikova G."/>
            <person name="Pati A."/>
            <person name="Chen A."/>
            <person name="Palaniappan K."/>
            <person name="Djao O.D."/>
            <person name="Land M."/>
            <person name="Hauser L."/>
            <person name="Chang Y.J."/>
            <person name="Jeffries C.D."/>
            <person name="Brettin T."/>
            <person name="Han C."/>
            <person name="Detter J.C."/>
            <person name="Rohde M."/>
            <person name="Goker M."/>
            <person name="Woyke T."/>
            <person name="Bristow J."/>
            <person name="Eisen J.A."/>
            <person name="Markowitz V."/>
            <person name="Hugenholtz P."/>
            <person name="Klenk H.P."/>
            <person name="Kyrpides N.C."/>
        </authorList>
    </citation>
    <scope>NUCLEOTIDE SEQUENCE [LARGE SCALE GENOMIC DNA]</scope>
    <source>
        <strain evidence="11">ATCC 19995 / DSM 43183 / JCM 3096 / KCTC 9072 / NBRC 15933 / NCIMB 10081 / Henssen B9</strain>
    </source>
</reference>
<evidence type="ECO:0000256" key="8">
    <source>
        <dbReference type="SAM" id="MobiDB-lite"/>
    </source>
</evidence>
<evidence type="ECO:0000256" key="4">
    <source>
        <dbReference type="ARBA" id="ARBA00022692"/>
    </source>
</evidence>
<gene>
    <name evidence="10" type="ordered locus">Tcur_2326</name>
</gene>
<evidence type="ECO:0000256" key="5">
    <source>
        <dbReference type="ARBA" id="ARBA00022989"/>
    </source>
</evidence>
<accession>D1A2U4</accession>
<dbReference type="KEGG" id="tcu:Tcur_2326"/>
<dbReference type="Proteomes" id="UP000001918">
    <property type="component" value="Chromosome"/>
</dbReference>
<feature type="transmembrane region" description="Helical" evidence="7">
    <location>
        <begin position="142"/>
        <end position="163"/>
    </location>
</feature>
<dbReference type="InterPro" id="IPR000515">
    <property type="entry name" value="MetI-like"/>
</dbReference>
<keyword evidence="4 7" id="KW-0812">Transmembrane</keyword>
<feature type="region of interest" description="Disordered" evidence="8">
    <location>
        <begin position="1"/>
        <end position="41"/>
    </location>
</feature>
<evidence type="ECO:0000256" key="1">
    <source>
        <dbReference type="ARBA" id="ARBA00004651"/>
    </source>
</evidence>
<comment type="similarity">
    <text evidence="7">Belongs to the binding-protein-dependent transport system permease family.</text>
</comment>
<feature type="transmembrane region" description="Helical" evidence="7">
    <location>
        <begin position="385"/>
        <end position="406"/>
    </location>
</feature>
<dbReference type="RefSeq" id="WP_012852676.1">
    <property type="nucleotide sequence ID" value="NC_013510.1"/>
</dbReference>
<dbReference type="Gene3D" id="1.10.3720.10">
    <property type="entry name" value="MetI-like"/>
    <property type="match status" value="2"/>
</dbReference>
<keyword evidence="6 7" id="KW-0472">Membrane</keyword>
<feature type="domain" description="ABC transmembrane type-1" evidence="9">
    <location>
        <begin position="106"/>
        <end position="464"/>
    </location>
</feature>
<dbReference type="Pfam" id="PF00528">
    <property type="entry name" value="BPD_transp_1"/>
    <property type="match status" value="1"/>
</dbReference>
<organism evidence="10 11">
    <name type="scientific">Thermomonospora curvata (strain ATCC 19995 / DSM 43183 / JCM 3096 / KCTC 9072 / NBRC 15933 / NCIMB 10081 / Henssen B9)</name>
    <dbReference type="NCBI Taxonomy" id="471852"/>
    <lineage>
        <taxon>Bacteria</taxon>
        <taxon>Bacillati</taxon>
        <taxon>Actinomycetota</taxon>
        <taxon>Actinomycetes</taxon>
        <taxon>Streptosporangiales</taxon>
        <taxon>Thermomonosporaceae</taxon>
        <taxon>Thermomonospora</taxon>
    </lineage>
</organism>
<name>D1A2U4_THECD</name>
<dbReference type="PANTHER" id="PTHR43227">
    <property type="entry name" value="BLL4140 PROTEIN"/>
    <property type="match status" value="1"/>
</dbReference>
<feature type="transmembrane region" description="Helical" evidence="7">
    <location>
        <begin position="110"/>
        <end position="130"/>
    </location>
</feature>
<feature type="transmembrane region" description="Helical" evidence="7">
    <location>
        <begin position="343"/>
        <end position="364"/>
    </location>
</feature>
<keyword evidence="5 7" id="KW-1133">Transmembrane helix</keyword>
<dbReference type="HOGENOM" id="CLU_016047_0_0_11"/>
<dbReference type="GO" id="GO:0055085">
    <property type="term" value="P:transmembrane transport"/>
    <property type="evidence" value="ECO:0007669"/>
    <property type="project" value="InterPro"/>
</dbReference>
<evidence type="ECO:0000256" key="6">
    <source>
        <dbReference type="ARBA" id="ARBA00023136"/>
    </source>
</evidence>
<feature type="transmembrane region" description="Helical" evidence="7">
    <location>
        <begin position="50"/>
        <end position="71"/>
    </location>
</feature>
<dbReference type="STRING" id="471852.Tcur_2326"/>
<evidence type="ECO:0000256" key="2">
    <source>
        <dbReference type="ARBA" id="ARBA00022448"/>
    </source>
</evidence>
<evidence type="ECO:0000313" key="10">
    <source>
        <dbReference type="EMBL" id="ACY97892.1"/>
    </source>
</evidence>
<dbReference type="AlphaFoldDB" id="D1A2U4"/>
<dbReference type="OrthoDB" id="3515028at2"/>
<dbReference type="GO" id="GO:0005886">
    <property type="term" value="C:plasma membrane"/>
    <property type="evidence" value="ECO:0007669"/>
    <property type="project" value="UniProtKB-SubCell"/>
</dbReference>
<dbReference type="PROSITE" id="PS50928">
    <property type="entry name" value="ABC_TM1"/>
    <property type="match status" value="1"/>
</dbReference>
<feature type="region of interest" description="Disordered" evidence="8">
    <location>
        <begin position="187"/>
        <end position="209"/>
    </location>
</feature>
<dbReference type="EMBL" id="CP001738">
    <property type="protein sequence ID" value="ACY97892.1"/>
    <property type="molecule type" value="Genomic_DNA"/>
</dbReference>
<protein>
    <submittedName>
        <fullName evidence="10">Binding-protein-dependent transport systems inner membrane component</fullName>
    </submittedName>
</protein>
<dbReference type="PANTHER" id="PTHR43227:SF8">
    <property type="entry name" value="DIACETYLCHITOBIOSE UPTAKE SYSTEM PERMEASE PROTEIN DASB"/>
    <property type="match status" value="1"/>
</dbReference>
<dbReference type="InterPro" id="IPR050809">
    <property type="entry name" value="UgpAE/MalFG_permease"/>
</dbReference>
<evidence type="ECO:0000259" key="9">
    <source>
        <dbReference type="PROSITE" id="PS50928"/>
    </source>
</evidence>
<dbReference type="eggNOG" id="COG1175">
    <property type="taxonomic scope" value="Bacteria"/>
</dbReference>
<dbReference type="SUPFAM" id="SSF49478">
    <property type="entry name" value="Cna protein B-type domain"/>
    <property type="match status" value="1"/>
</dbReference>